<evidence type="ECO:0000259" key="2">
    <source>
        <dbReference type="Pfam" id="PF05598"/>
    </source>
</evidence>
<gene>
    <name evidence="3" type="ORF">TRIP_B100001</name>
</gene>
<dbReference type="GO" id="GO:0004803">
    <property type="term" value="F:transposase activity"/>
    <property type="evidence" value="ECO:0007669"/>
    <property type="project" value="InterPro"/>
</dbReference>
<reference evidence="3" key="1">
    <citation type="submission" date="2018-07" db="EMBL/GenBank/DDBJ databases">
        <authorList>
            <consortium name="Genoscope - CEA"/>
            <person name="William W."/>
        </authorList>
    </citation>
    <scope>NUCLEOTIDE SEQUENCE</scope>
    <source>
        <strain evidence="3">IK1</strain>
    </source>
</reference>
<dbReference type="EMBL" id="UPXX01000002">
    <property type="protein sequence ID" value="VBB41425.1"/>
    <property type="molecule type" value="Genomic_DNA"/>
</dbReference>
<dbReference type="InterPro" id="IPR008490">
    <property type="entry name" value="Transposase_InsH_N"/>
</dbReference>
<accession>A0A653A061</accession>
<protein>
    <submittedName>
        <fullName evidence="3">Transposase</fullName>
    </submittedName>
</protein>
<dbReference type="AlphaFoldDB" id="A0A653A061"/>
<dbReference type="Pfam" id="PF05598">
    <property type="entry name" value="DUF772"/>
    <property type="match status" value="1"/>
</dbReference>
<proteinExistence type="predicted"/>
<dbReference type="InterPro" id="IPR002559">
    <property type="entry name" value="Transposase_11"/>
</dbReference>
<dbReference type="Pfam" id="PF01609">
    <property type="entry name" value="DDE_Tnp_1"/>
    <property type="match status" value="1"/>
</dbReference>
<feature type="domain" description="Transposase InsH N-terminal" evidence="2">
    <location>
        <begin position="22"/>
        <end position="113"/>
    </location>
</feature>
<dbReference type="PANTHER" id="PTHR35604:SF2">
    <property type="entry name" value="TRANSPOSASE INSH FOR INSERTION SEQUENCE ELEMENT IS5A-RELATED"/>
    <property type="match status" value="1"/>
</dbReference>
<dbReference type="GO" id="GO:0003677">
    <property type="term" value="F:DNA binding"/>
    <property type="evidence" value="ECO:0007669"/>
    <property type="project" value="InterPro"/>
</dbReference>
<feature type="domain" description="Transposase IS4-like" evidence="1">
    <location>
        <begin position="318"/>
        <end position="445"/>
    </location>
</feature>
<dbReference type="PANTHER" id="PTHR35604">
    <property type="entry name" value="TRANSPOSASE INSH FOR INSERTION SEQUENCE ELEMENT IS5A-RELATED"/>
    <property type="match status" value="1"/>
</dbReference>
<name>A0A653A061_UNCDX</name>
<sequence length="455" mass="51631">MRKKYQQQMPLMDSGVNHPHAEDYERISAILDDLSIINEMVLQDLTRGIKNRSKGAEGMSAEQVLRAAIIKQTEGFSYEELAFHLVDSRTYRNFCRIGITQKGFKKTALCSNIKSISDSTMENINKLIVAYAVDKKVEPGKHSRIDCTVVETNIHKPLDSSLLWDCVRVLTNKLVLINSRLDDVNLQFSDHCKRAKRRMLAILNAKKNKIRKEKYKDLLIVTEKTIGYAHSAVSILDSSVFTDPLQATIAQGINEEIKRLIPLAERVISQTRRRVINNEKVPASEKIVSIFEPHTDIIIKDRRDTLFGHKICVSGGPSNLITDCLIVKGNPADTNLTVEMLDRHEQIYGRYPQKVSLDGGFASKSNLQEAKSRGIKDVCFAKKRGLKETDMCKSTWVYNKLRRFRAGIEAGISWLKRCFGLSRCTWKSLRSFKSYVWTSILAANLFTIARSETAT</sequence>
<dbReference type="NCBIfam" id="NF033593">
    <property type="entry name" value="transpos_ISNCY_1"/>
    <property type="match status" value="1"/>
</dbReference>
<evidence type="ECO:0000313" key="3">
    <source>
        <dbReference type="EMBL" id="VBB41425.1"/>
    </source>
</evidence>
<dbReference type="GO" id="GO:0006313">
    <property type="term" value="P:DNA transposition"/>
    <property type="evidence" value="ECO:0007669"/>
    <property type="project" value="InterPro"/>
</dbReference>
<evidence type="ECO:0000259" key="1">
    <source>
        <dbReference type="Pfam" id="PF01609"/>
    </source>
</evidence>
<organism evidence="3">
    <name type="scientific">Uncultured Desulfatiglans sp</name>
    <dbReference type="NCBI Taxonomy" id="1748965"/>
    <lineage>
        <taxon>Bacteria</taxon>
        <taxon>Pseudomonadati</taxon>
        <taxon>Thermodesulfobacteriota</taxon>
        <taxon>Desulfobacteria</taxon>
        <taxon>Desulfatiglandales</taxon>
        <taxon>Desulfatiglandaceae</taxon>
        <taxon>Desulfatiglans</taxon>
        <taxon>environmental samples</taxon>
    </lineage>
</organism>